<dbReference type="InterPro" id="IPR001314">
    <property type="entry name" value="Peptidase_S1A"/>
</dbReference>
<dbReference type="SUPFAM" id="SSF57196">
    <property type="entry name" value="EGF/Laminin"/>
    <property type="match status" value="1"/>
</dbReference>
<dbReference type="GO" id="GO:0007596">
    <property type="term" value="P:blood coagulation"/>
    <property type="evidence" value="ECO:0007669"/>
    <property type="project" value="InterPro"/>
</dbReference>
<organism evidence="21 22">
    <name type="scientific">Anguilla anguilla</name>
    <name type="common">European freshwater eel</name>
    <name type="synonym">Muraena anguilla</name>
    <dbReference type="NCBI Taxonomy" id="7936"/>
    <lineage>
        <taxon>Eukaryota</taxon>
        <taxon>Metazoa</taxon>
        <taxon>Chordata</taxon>
        <taxon>Craniata</taxon>
        <taxon>Vertebrata</taxon>
        <taxon>Euteleostomi</taxon>
        <taxon>Actinopterygii</taxon>
        <taxon>Neopterygii</taxon>
        <taxon>Teleostei</taxon>
        <taxon>Anguilliformes</taxon>
        <taxon>Anguillidae</taxon>
        <taxon>Anguilla</taxon>
    </lineage>
</organism>
<protein>
    <recommendedName>
        <fullName evidence="11">trypsin</fullName>
        <ecNumber evidence="11">3.4.21.4</ecNumber>
    </recommendedName>
</protein>
<feature type="region of interest" description="Disordered" evidence="16">
    <location>
        <begin position="260"/>
        <end position="297"/>
    </location>
</feature>
<proteinExistence type="predicted"/>
<dbReference type="Gene3D" id="2.40.20.10">
    <property type="entry name" value="Plasminogen Kringle 4"/>
    <property type="match status" value="1"/>
</dbReference>
<dbReference type="EC" id="3.4.21.4" evidence="11"/>
<keyword evidence="8 15" id="KW-0720">Serine protease</keyword>
<dbReference type="PROSITE" id="PS50026">
    <property type="entry name" value="EGF_3"/>
    <property type="match status" value="3"/>
</dbReference>
<feature type="disulfide bond" evidence="13">
    <location>
        <begin position="140"/>
        <end position="157"/>
    </location>
</feature>
<dbReference type="Pfam" id="PF00089">
    <property type="entry name" value="Trypsin"/>
    <property type="match status" value="1"/>
</dbReference>
<dbReference type="PANTHER" id="PTHR24264:SF40">
    <property type="entry name" value="HYALURONAN-BINDING PROTEIN 2"/>
    <property type="match status" value="1"/>
</dbReference>
<dbReference type="SMART" id="SM00130">
    <property type="entry name" value="KR"/>
    <property type="match status" value="1"/>
</dbReference>
<dbReference type="EMBL" id="JAFIRN010000002">
    <property type="protein sequence ID" value="KAG5855155.1"/>
    <property type="molecule type" value="Genomic_DNA"/>
</dbReference>
<dbReference type="FunFam" id="2.40.10.10:FF:000069">
    <property type="entry name" value="Hyaluronan-binding protein 2"/>
    <property type="match status" value="1"/>
</dbReference>
<dbReference type="PROSITE" id="PS01186">
    <property type="entry name" value="EGF_2"/>
    <property type="match status" value="3"/>
</dbReference>
<dbReference type="InterPro" id="IPR013806">
    <property type="entry name" value="Kringle-like"/>
</dbReference>
<dbReference type="InterPro" id="IPR012224">
    <property type="entry name" value="Pept_S1A_FX"/>
</dbReference>
<reference evidence="21" key="1">
    <citation type="submission" date="2021-01" db="EMBL/GenBank/DDBJ databases">
        <title>A chromosome-scale assembly of European eel, Anguilla anguilla.</title>
        <authorList>
            <person name="Henkel C."/>
            <person name="Jong-Raadsen S.A."/>
            <person name="Dufour S."/>
            <person name="Weltzien F.-A."/>
            <person name="Palstra A.P."/>
            <person name="Pelster B."/>
            <person name="Spaink H.P."/>
            <person name="Van Den Thillart G.E."/>
            <person name="Jansen H."/>
            <person name="Zahm M."/>
            <person name="Klopp C."/>
            <person name="Cedric C."/>
            <person name="Louis A."/>
            <person name="Berthelot C."/>
            <person name="Parey E."/>
            <person name="Roest Crollius H."/>
            <person name="Montfort J."/>
            <person name="Robinson-Rechavi M."/>
            <person name="Bucao C."/>
            <person name="Bouchez O."/>
            <person name="Gislard M."/>
            <person name="Lluch J."/>
            <person name="Milhes M."/>
            <person name="Lampietro C."/>
            <person name="Lopez Roques C."/>
            <person name="Donnadieu C."/>
            <person name="Braasch I."/>
            <person name="Desvignes T."/>
            <person name="Postlethwait J."/>
            <person name="Bobe J."/>
            <person name="Guiguen Y."/>
            <person name="Dirks R."/>
        </authorList>
    </citation>
    <scope>NUCLEOTIDE SEQUENCE</scope>
    <source>
        <strain evidence="21">Tag_6206</strain>
        <tissue evidence="21">Liver</tissue>
    </source>
</reference>
<dbReference type="InterPro" id="IPR018056">
    <property type="entry name" value="Kringle_CS"/>
</dbReference>
<evidence type="ECO:0000256" key="16">
    <source>
        <dbReference type="SAM" id="MobiDB-lite"/>
    </source>
</evidence>
<feature type="domain" description="Peptidase S1" evidence="20">
    <location>
        <begin position="310"/>
        <end position="551"/>
    </location>
</feature>
<dbReference type="SMART" id="SM00179">
    <property type="entry name" value="EGF_CA"/>
    <property type="match status" value="2"/>
</dbReference>
<evidence type="ECO:0000256" key="11">
    <source>
        <dbReference type="ARBA" id="ARBA00038868"/>
    </source>
</evidence>
<keyword evidence="2" id="KW-0964">Secreted</keyword>
<feature type="active site" description="Charge relay system" evidence="12">
    <location>
        <position position="406"/>
    </location>
</feature>
<feature type="chain" id="PRO_5038973378" description="trypsin" evidence="17">
    <location>
        <begin position="21"/>
        <end position="552"/>
    </location>
</feature>
<keyword evidence="9 13" id="KW-1015">Disulfide bond</keyword>
<dbReference type="InterPro" id="IPR000742">
    <property type="entry name" value="EGF"/>
</dbReference>
<dbReference type="SMART" id="SM00181">
    <property type="entry name" value="EGF"/>
    <property type="match status" value="3"/>
</dbReference>
<dbReference type="PROSITE" id="PS50070">
    <property type="entry name" value="KRINGLE_2"/>
    <property type="match status" value="1"/>
</dbReference>
<evidence type="ECO:0000256" key="8">
    <source>
        <dbReference type="ARBA" id="ARBA00022825"/>
    </source>
</evidence>
<feature type="disulfide bond" evidence="13">
    <location>
        <begin position="81"/>
        <end position="90"/>
    </location>
</feature>
<feature type="disulfide bond" evidence="13">
    <location>
        <begin position="120"/>
        <end position="129"/>
    </location>
</feature>
<feature type="active site" description="Charge relay system" evidence="12">
    <location>
        <position position="503"/>
    </location>
</feature>
<evidence type="ECO:0000256" key="17">
    <source>
        <dbReference type="SAM" id="SignalP"/>
    </source>
</evidence>
<dbReference type="CDD" id="cd00190">
    <property type="entry name" value="Tryp_SPc"/>
    <property type="match status" value="1"/>
</dbReference>
<evidence type="ECO:0000259" key="19">
    <source>
        <dbReference type="PROSITE" id="PS50070"/>
    </source>
</evidence>
<dbReference type="PRINTS" id="PR00018">
    <property type="entry name" value="KRINGLE"/>
</dbReference>
<feature type="disulfide bond" evidence="13">
    <location>
        <begin position="159"/>
        <end position="168"/>
    </location>
</feature>
<dbReference type="PROSITE" id="PS00021">
    <property type="entry name" value="KRINGLE_1"/>
    <property type="match status" value="1"/>
</dbReference>
<keyword evidence="4 14" id="KW-0420">Kringle</keyword>
<evidence type="ECO:0000256" key="10">
    <source>
        <dbReference type="ARBA" id="ARBA00036320"/>
    </source>
</evidence>
<dbReference type="GO" id="GO:0005509">
    <property type="term" value="F:calcium ion binding"/>
    <property type="evidence" value="ECO:0007669"/>
    <property type="project" value="InterPro"/>
</dbReference>
<dbReference type="Gene3D" id="2.10.25.10">
    <property type="entry name" value="Laminin"/>
    <property type="match status" value="2"/>
</dbReference>
<sequence>MVVRLTLLLCLCASFTLNSAAVLSGILDLVNDSPTQNPRVAGDENFDWLYGFLDATGKCDPNPCLNNGRCESHGGTFKCICPVPFKGKRCHTVHDFCKNAKCGHGECVITTKPPFFECKCTPPFQPPTCIRAVPCSPNPCLNGGTCIPGLTRTTVQCDCPAGYTGKFCQVGSPDCYEGNGLTYNGLASETEDGEDCLPWNSHSVLERAADSFTENQEDAMLGEHNYCRNPDGDVKPWCFVKRREALFWSFCKVKQCAGSNSGKAVKPTPVTTGKLPDRPGEPAKPKPSSSTPVEFATCGKPQPTRFTARIYGGKKAVPGAHPWQVSLQVQPQGFSTTFSHICGGTLIRPCWVLTAAHCITNPGAPMRVVLGKVDLLKDDLNTQVVEVEKAIVHEHFRETSVSLHNDLALLKLKAVDGKCTKESMFVKTACLATEKFPDETECTITGWGATPTSSYSRQLLDAQVLLISQQRCSADSAYGGRLDDSMFCAGHMKGGTDACQGDSGGPLVCQKNGTHFLYGVVSWGDSCGRANKPGIYARVTKFNDWINSKIQA</sequence>
<evidence type="ECO:0000256" key="2">
    <source>
        <dbReference type="ARBA" id="ARBA00022525"/>
    </source>
</evidence>
<dbReference type="PROSITE" id="PS00022">
    <property type="entry name" value="EGF_1"/>
    <property type="match status" value="2"/>
</dbReference>
<evidence type="ECO:0000256" key="13">
    <source>
        <dbReference type="PROSITE-ProRule" id="PRU00076"/>
    </source>
</evidence>
<feature type="domain" description="EGF-like" evidence="18">
    <location>
        <begin position="131"/>
        <end position="169"/>
    </location>
</feature>
<dbReference type="PRINTS" id="PR00722">
    <property type="entry name" value="CHYMOTRYPSIN"/>
</dbReference>
<dbReference type="PANTHER" id="PTHR24264">
    <property type="entry name" value="TRYPSIN-RELATED"/>
    <property type="match status" value="1"/>
</dbReference>
<comment type="caution">
    <text evidence="21">The sequence shown here is derived from an EMBL/GenBank/DDBJ whole genome shotgun (WGS) entry which is preliminary data.</text>
</comment>
<dbReference type="PROSITE" id="PS00134">
    <property type="entry name" value="TRYPSIN_HIS"/>
    <property type="match status" value="1"/>
</dbReference>
<evidence type="ECO:0000256" key="14">
    <source>
        <dbReference type="PROSITE-ProRule" id="PRU00121"/>
    </source>
</evidence>
<gene>
    <name evidence="21" type="ORF">ANANG_G00045980</name>
</gene>
<evidence type="ECO:0000256" key="7">
    <source>
        <dbReference type="ARBA" id="ARBA00022801"/>
    </source>
</evidence>
<dbReference type="InterPro" id="IPR001881">
    <property type="entry name" value="EGF-like_Ca-bd_dom"/>
</dbReference>
<dbReference type="PIRSF" id="PIRSF001143">
    <property type="entry name" value="Factor_X"/>
    <property type="match status" value="1"/>
</dbReference>
<feature type="domain" description="EGF-like" evidence="18">
    <location>
        <begin position="55"/>
        <end position="91"/>
    </location>
</feature>
<dbReference type="SMART" id="SM00020">
    <property type="entry name" value="Tryp_SPc"/>
    <property type="match status" value="1"/>
</dbReference>
<comment type="catalytic activity">
    <reaction evidence="10">
        <text>Preferential cleavage: Arg-|-Xaa, Lys-|-Xaa.</text>
        <dbReference type="EC" id="3.4.21.4"/>
    </reaction>
</comment>
<feature type="domain" description="EGF-like" evidence="18">
    <location>
        <begin position="93"/>
        <end position="130"/>
    </location>
</feature>
<dbReference type="GO" id="GO:0004252">
    <property type="term" value="F:serine-type endopeptidase activity"/>
    <property type="evidence" value="ECO:0007669"/>
    <property type="project" value="UniProtKB-EC"/>
</dbReference>
<evidence type="ECO:0000313" key="22">
    <source>
        <dbReference type="Proteomes" id="UP001044222"/>
    </source>
</evidence>
<evidence type="ECO:0000256" key="6">
    <source>
        <dbReference type="ARBA" id="ARBA00022729"/>
    </source>
</evidence>
<dbReference type="PROSITE" id="PS00135">
    <property type="entry name" value="TRYPSIN_SER"/>
    <property type="match status" value="1"/>
</dbReference>
<dbReference type="AlphaFoldDB" id="A0A9D3MUV6"/>
<dbReference type="InterPro" id="IPR043504">
    <property type="entry name" value="Peptidase_S1_PA_chymotrypsin"/>
</dbReference>
<feature type="signal peptide" evidence="17">
    <location>
        <begin position="1"/>
        <end position="20"/>
    </location>
</feature>
<keyword evidence="22" id="KW-1185">Reference proteome</keyword>
<dbReference type="CDD" id="cd00054">
    <property type="entry name" value="EGF_CA"/>
    <property type="match status" value="2"/>
</dbReference>
<dbReference type="Pfam" id="PF00008">
    <property type="entry name" value="EGF"/>
    <property type="match status" value="2"/>
</dbReference>
<dbReference type="InterPro" id="IPR038178">
    <property type="entry name" value="Kringle_sf"/>
</dbReference>
<evidence type="ECO:0000259" key="20">
    <source>
        <dbReference type="PROSITE" id="PS50240"/>
    </source>
</evidence>
<feature type="domain" description="Kringle" evidence="19">
    <location>
        <begin position="174"/>
        <end position="256"/>
    </location>
</feature>
<dbReference type="SUPFAM" id="SSF57440">
    <property type="entry name" value="Kringle-like"/>
    <property type="match status" value="1"/>
</dbReference>
<dbReference type="SUPFAM" id="SSF50494">
    <property type="entry name" value="Trypsin-like serine proteases"/>
    <property type="match status" value="1"/>
</dbReference>
<evidence type="ECO:0000256" key="3">
    <source>
        <dbReference type="ARBA" id="ARBA00022536"/>
    </source>
</evidence>
<dbReference type="InterPro" id="IPR033116">
    <property type="entry name" value="TRYPSIN_SER"/>
</dbReference>
<evidence type="ECO:0000256" key="9">
    <source>
        <dbReference type="ARBA" id="ARBA00023157"/>
    </source>
</evidence>
<dbReference type="InterPro" id="IPR009003">
    <property type="entry name" value="Peptidase_S1_PA"/>
</dbReference>
<keyword evidence="7 15" id="KW-0378">Hydrolase</keyword>
<keyword evidence="3 13" id="KW-0245">EGF-like domain</keyword>
<evidence type="ECO:0000259" key="18">
    <source>
        <dbReference type="PROSITE" id="PS50026"/>
    </source>
</evidence>
<dbReference type="InterPro" id="IPR000001">
    <property type="entry name" value="Kringle"/>
</dbReference>
<dbReference type="Proteomes" id="UP001044222">
    <property type="component" value="Unassembled WGS sequence"/>
</dbReference>
<dbReference type="InterPro" id="IPR050127">
    <property type="entry name" value="Serine_Proteases_S1"/>
</dbReference>
<feature type="active site" description="Charge relay system" evidence="12">
    <location>
        <position position="357"/>
    </location>
</feature>
<evidence type="ECO:0000256" key="4">
    <source>
        <dbReference type="ARBA" id="ARBA00022572"/>
    </source>
</evidence>
<feature type="disulfide bond" evidence="13">
    <location>
        <begin position="97"/>
        <end position="107"/>
    </location>
</feature>
<dbReference type="FunFam" id="2.10.25.10:FF:000699">
    <property type="entry name" value="Uncharacterized protein, isoform C"/>
    <property type="match status" value="1"/>
</dbReference>
<evidence type="ECO:0000313" key="21">
    <source>
        <dbReference type="EMBL" id="KAG5855155.1"/>
    </source>
</evidence>
<keyword evidence="6 17" id="KW-0732">Signal</keyword>
<dbReference type="GO" id="GO:0006508">
    <property type="term" value="P:proteolysis"/>
    <property type="evidence" value="ECO:0007669"/>
    <property type="project" value="UniProtKB-KW"/>
</dbReference>
<comment type="caution">
    <text evidence="13">Lacks conserved residue(s) required for the propagation of feature annotation.</text>
</comment>
<dbReference type="Pfam" id="PF00051">
    <property type="entry name" value="Kringle"/>
    <property type="match status" value="1"/>
</dbReference>
<dbReference type="CDD" id="cd00108">
    <property type="entry name" value="KR"/>
    <property type="match status" value="1"/>
</dbReference>
<evidence type="ECO:0000256" key="5">
    <source>
        <dbReference type="ARBA" id="ARBA00022670"/>
    </source>
</evidence>
<dbReference type="FunFam" id="2.40.20.10:FF:000001">
    <property type="entry name" value="Urokinase-type plasminogen activator"/>
    <property type="match status" value="1"/>
</dbReference>
<dbReference type="PROSITE" id="PS50240">
    <property type="entry name" value="TRYPSIN_DOM"/>
    <property type="match status" value="1"/>
</dbReference>
<name>A0A9D3MUV6_ANGAN</name>
<dbReference type="InterPro" id="IPR001254">
    <property type="entry name" value="Trypsin_dom"/>
</dbReference>
<evidence type="ECO:0000256" key="15">
    <source>
        <dbReference type="RuleBase" id="RU363034"/>
    </source>
</evidence>
<dbReference type="Gene3D" id="2.40.10.10">
    <property type="entry name" value="Trypsin-like serine proteases"/>
    <property type="match status" value="1"/>
</dbReference>
<dbReference type="GO" id="GO:0005615">
    <property type="term" value="C:extracellular space"/>
    <property type="evidence" value="ECO:0007669"/>
    <property type="project" value="TreeGrafter"/>
</dbReference>
<feature type="compositionally biased region" description="Basic and acidic residues" evidence="16">
    <location>
        <begin position="275"/>
        <end position="284"/>
    </location>
</feature>
<evidence type="ECO:0000256" key="1">
    <source>
        <dbReference type="ARBA" id="ARBA00004239"/>
    </source>
</evidence>
<evidence type="ECO:0000256" key="12">
    <source>
        <dbReference type="PIRSR" id="PIRSR001143-1"/>
    </source>
</evidence>
<dbReference type="InterPro" id="IPR018114">
    <property type="entry name" value="TRYPSIN_HIS"/>
</dbReference>
<keyword evidence="5 15" id="KW-0645">Protease</keyword>
<comment type="subcellular location">
    <subcellularLocation>
        <location evidence="1">Secreted</location>
        <location evidence="1">Extracellular space</location>
    </subcellularLocation>
</comment>
<accession>A0A9D3MUV6</accession>